<dbReference type="InterPro" id="IPR057290">
    <property type="entry name" value="CHX17_C"/>
</dbReference>
<name>A0A8T1ZY34_ARASU</name>
<dbReference type="InterPro" id="IPR002156">
    <property type="entry name" value="RNaseH_domain"/>
</dbReference>
<feature type="domain" description="Reverse transcriptase" evidence="12">
    <location>
        <begin position="744"/>
        <end position="1021"/>
    </location>
</feature>
<feature type="transmembrane region" description="Helical" evidence="11">
    <location>
        <begin position="1537"/>
        <end position="1562"/>
    </location>
</feature>
<dbReference type="Pfam" id="PF13456">
    <property type="entry name" value="RVT_3"/>
    <property type="match status" value="1"/>
</dbReference>
<dbReference type="GO" id="GO:0016020">
    <property type="term" value="C:membrane"/>
    <property type="evidence" value="ECO:0007669"/>
    <property type="project" value="UniProtKB-SubCell"/>
</dbReference>
<feature type="transmembrane region" description="Helical" evidence="11">
    <location>
        <begin position="1688"/>
        <end position="1713"/>
    </location>
</feature>
<dbReference type="Pfam" id="PF23256">
    <property type="entry name" value="CHX17_2nd"/>
    <property type="match status" value="2"/>
</dbReference>
<feature type="transmembrane region" description="Helical" evidence="11">
    <location>
        <begin position="1750"/>
        <end position="1770"/>
    </location>
</feature>
<dbReference type="Pfam" id="PF23259">
    <property type="entry name" value="CHX17_C"/>
    <property type="match status" value="2"/>
</dbReference>
<dbReference type="InterPro" id="IPR044730">
    <property type="entry name" value="RNase_H-like_dom_plant"/>
</dbReference>
<feature type="transmembrane region" description="Helical" evidence="11">
    <location>
        <begin position="1507"/>
        <end position="1525"/>
    </location>
</feature>
<feature type="transmembrane region" description="Helical" evidence="11">
    <location>
        <begin position="2420"/>
        <end position="2438"/>
    </location>
</feature>
<dbReference type="InterPro" id="IPR050794">
    <property type="entry name" value="CPA2_transporter"/>
</dbReference>
<evidence type="ECO:0000259" key="12">
    <source>
        <dbReference type="PROSITE" id="PS50878"/>
    </source>
</evidence>
<dbReference type="GO" id="GO:1902600">
    <property type="term" value="P:proton transmembrane transport"/>
    <property type="evidence" value="ECO:0007669"/>
    <property type="project" value="InterPro"/>
</dbReference>
<keyword evidence="2" id="KW-0813">Transport</keyword>
<feature type="transmembrane region" description="Helical" evidence="11">
    <location>
        <begin position="1608"/>
        <end position="1627"/>
    </location>
</feature>
<dbReference type="Pfam" id="PF00999">
    <property type="entry name" value="Na_H_Exchanger"/>
    <property type="match status" value="2"/>
</dbReference>
<dbReference type="GO" id="GO:0015297">
    <property type="term" value="F:antiporter activity"/>
    <property type="evidence" value="ECO:0007669"/>
    <property type="project" value="UniProtKB-KW"/>
</dbReference>
<feature type="transmembrane region" description="Helical" evidence="11">
    <location>
        <begin position="2388"/>
        <end position="2413"/>
    </location>
</feature>
<evidence type="ECO:0000256" key="2">
    <source>
        <dbReference type="ARBA" id="ARBA00022448"/>
    </source>
</evidence>
<keyword evidence="5 11" id="KW-0812">Transmembrane</keyword>
<evidence type="ECO:0000256" key="1">
    <source>
        <dbReference type="ARBA" id="ARBA00004141"/>
    </source>
</evidence>
<feature type="transmembrane region" description="Helical" evidence="11">
    <location>
        <begin position="2308"/>
        <end position="2327"/>
    </location>
</feature>
<accession>A0A8T1ZY34</accession>
<dbReference type="CDD" id="cd01650">
    <property type="entry name" value="RT_nLTR_like"/>
    <property type="match status" value="1"/>
</dbReference>
<dbReference type="OrthoDB" id="1102891at2759"/>
<feature type="transmembrane region" description="Helical" evidence="11">
    <location>
        <begin position="2450"/>
        <end position="2474"/>
    </location>
</feature>
<evidence type="ECO:0000256" key="11">
    <source>
        <dbReference type="SAM" id="Phobius"/>
    </source>
</evidence>
<dbReference type="InterPro" id="IPR000477">
    <property type="entry name" value="RT_dom"/>
</dbReference>
<keyword evidence="8" id="KW-0406">Ion transport</keyword>
<evidence type="ECO:0000259" key="13">
    <source>
        <dbReference type="PROSITE" id="PS50879"/>
    </source>
</evidence>
<dbReference type="InterPro" id="IPR025558">
    <property type="entry name" value="DUF4283"/>
</dbReference>
<keyword evidence="3" id="KW-0050">Antiport</keyword>
<comment type="subcellular location">
    <subcellularLocation>
        <location evidence="1">Membrane</location>
        <topology evidence="1">Multi-pass membrane protein</topology>
    </subcellularLocation>
</comment>
<keyword evidence="9 11" id="KW-0472">Membrane</keyword>
<evidence type="ECO:0000313" key="14">
    <source>
        <dbReference type="EMBL" id="KAG7564497.1"/>
    </source>
</evidence>
<dbReference type="GO" id="GO:0012505">
    <property type="term" value="C:endomembrane system"/>
    <property type="evidence" value="ECO:0007669"/>
    <property type="project" value="TreeGrafter"/>
</dbReference>
<dbReference type="EMBL" id="JAEFBJ010000010">
    <property type="protein sequence ID" value="KAG7564497.1"/>
    <property type="molecule type" value="Genomic_DNA"/>
</dbReference>
<keyword evidence="4" id="KW-0633">Potassium transport</keyword>
<protein>
    <submittedName>
        <fullName evidence="14">Ribonuclease H-like superfamily</fullName>
    </submittedName>
</protein>
<reference evidence="14 15" key="1">
    <citation type="submission" date="2020-12" db="EMBL/GenBank/DDBJ databases">
        <title>Concerted genomic and epigenomic changes stabilize Arabidopsis allopolyploids.</title>
        <authorList>
            <person name="Chen Z."/>
        </authorList>
    </citation>
    <scope>NUCLEOTIDE SEQUENCE [LARGE SCALE GENOMIC DNA]</scope>
    <source>
        <strain evidence="14">As9502</strain>
        <tissue evidence="14">Leaf</tissue>
    </source>
</reference>
<evidence type="ECO:0000256" key="10">
    <source>
        <dbReference type="ARBA" id="ARBA00038341"/>
    </source>
</evidence>
<dbReference type="PROSITE" id="PS50879">
    <property type="entry name" value="RNASE_H_1"/>
    <property type="match status" value="1"/>
</dbReference>
<feature type="transmembrane region" description="Helical" evidence="11">
    <location>
        <begin position="1433"/>
        <end position="1453"/>
    </location>
</feature>
<evidence type="ECO:0000256" key="3">
    <source>
        <dbReference type="ARBA" id="ARBA00022449"/>
    </source>
</evidence>
<dbReference type="InterPro" id="IPR006153">
    <property type="entry name" value="Cation/H_exchanger_TM"/>
</dbReference>
<dbReference type="PANTHER" id="PTHR32468">
    <property type="entry name" value="CATION/H + ANTIPORTER"/>
    <property type="match status" value="1"/>
</dbReference>
<dbReference type="GO" id="GO:0006885">
    <property type="term" value="P:regulation of pH"/>
    <property type="evidence" value="ECO:0007669"/>
    <property type="project" value="UniProtKB-ARBA"/>
</dbReference>
<keyword evidence="6" id="KW-0630">Potassium</keyword>
<keyword evidence="7 11" id="KW-1133">Transmembrane helix</keyword>
<dbReference type="PANTHER" id="PTHR32468:SF152">
    <property type="entry name" value="CATION_H(+) ANTIPORTER 12"/>
    <property type="match status" value="1"/>
</dbReference>
<dbReference type="GO" id="GO:0006813">
    <property type="term" value="P:potassium ion transport"/>
    <property type="evidence" value="ECO:0007669"/>
    <property type="project" value="UniProtKB-KW"/>
</dbReference>
<dbReference type="CDD" id="cd06222">
    <property type="entry name" value="RNase_H_like"/>
    <property type="match status" value="1"/>
</dbReference>
<dbReference type="Pfam" id="PF14111">
    <property type="entry name" value="DUF4283"/>
    <property type="match status" value="1"/>
</dbReference>
<dbReference type="InterPro" id="IPR057291">
    <property type="entry name" value="CHX17_2nd"/>
</dbReference>
<dbReference type="Proteomes" id="UP000694251">
    <property type="component" value="Chromosome 10"/>
</dbReference>
<dbReference type="FunFam" id="1.20.1530.20:FF:000003">
    <property type="entry name" value="Cation/H(+) antiporter 15"/>
    <property type="match status" value="2"/>
</dbReference>
<dbReference type="PROSITE" id="PS50878">
    <property type="entry name" value="RT_POL"/>
    <property type="match status" value="1"/>
</dbReference>
<evidence type="ECO:0000313" key="15">
    <source>
        <dbReference type="Proteomes" id="UP000694251"/>
    </source>
</evidence>
<proteinExistence type="inferred from homology"/>
<gene>
    <name evidence="14" type="ORF">ISN44_As10g012610</name>
</gene>
<feature type="transmembrane region" description="Helical" evidence="11">
    <location>
        <begin position="1465"/>
        <end position="1487"/>
    </location>
</feature>
<feature type="transmembrane region" description="Helical" evidence="11">
    <location>
        <begin position="2162"/>
        <end position="2186"/>
    </location>
</feature>
<organism evidence="14 15">
    <name type="scientific">Arabidopsis suecica</name>
    <name type="common">Swedish thale-cress</name>
    <name type="synonym">Cardaminopsis suecica</name>
    <dbReference type="NCBI Taxonomy" id="45249"/>
    <lineage>
        <taxon>Eukaryota</taxon>
        <taxon>Viridiplantae</taxon>
        <taxon>Streptophyta</taxon>
        <taxon>Embryophyta</taxon>
        <taxon>Tracheophyta</taxon>
        <taxon>Spermatophyta</taxon>
        <taxon>Magnoliopsida</taxon>
        <taxon>eudicotyledons</taxon>
        <taxon>Gunneridae</taxon>
        <taxon>Pentapetalae</taxon>
        <taxon>rosids</taxon>
        <taxon>malvids</taxon>
        <taxon>Brassicales</taxon>
        <taxon>Brassicaceae</taxon>
        <taxon>Camelineae</taxon>
        <taxon>Arabidopsis</taxon>
    </lineage>
</organism>
<evidence type="ECO:0000256" key="9">
    <source>
        <dbReference type="ARBA" id="ARBA00023136"/>
    </source>
</evidence>
<feature type="transmembrane region" description="Helical" evidence="11">
    <location>
        <begin position="2206"/>
        <end position="2225"/>
    </location>
</feature>
<comment type="similarity">
    <text evidence="10">Belongs to the monovalent cation:proton antiporter 2 (CPA2) transporter (TC 2.A.37) family. CHX (TC 2.A.37.4) subfamily.</text>
</comment>
<evidence type="ECO:0000256" key="7">
    <source>
        <dbReference type="ARBA" id="ARBA00022989"/>
    </source>
</evidence>
<feature type="transmembrane region" description="Helical" evidence="11">
    <location>
        <begin position="1720"/>
        <end position="1738"/>
    </location>
</feature>
<feature type="domain" description="RNase H type-1" evidence="13">
    <location>
        <begin position="1242"/>
        <end position="1372"/>
    </location>
</feature>
<comment type="caution">
    <text evidence="14">The sequence shown here is derived from an EMBL/GenBank/DDBJ whole genome shotgun (WGS) entry which is preliminary data.</text>
</comment>
<keyword evidence="15" id="KW-1185">Reference proteome</keyword>
<dbReference type="InterPro" id="IPR005135">
    <property type="entry name" value="Endo/exonuclease/phosphatase"/>
</dbReference>
<evidence type="ECO:0000256" key="6">
    <source>
        <dbReference type="ARBA" id="ARBA00022958"/>
    </source>
</evidence>
<feature type="transmembrane region" description="Helical" evidence="11">
    <location>
        <begin position="2274"/>
        <end position="2296"/>
    </location>
</feature>
<evidence type="ECO:0000256" key="4">
    <source>
        <dbReference type="ARBA" id="ARBA00022538"/>
    </source>
</evidence>
<dbReference type="GO" id="GO:0003676">
    <property type="term" value="F:nucleic acid binding"/>
    <property type="evidence" value="ECO:0007669"/>
    <property type="project" value="InterPro"/>
</dbReference>
<evidence type="ECO:0000256" key="5">
    <source>
        <dbReference type="ARBA" id="ARBA00022692"/>
    </source>
</evidence>
<dbReference type="Pfam" id="PF03372">
    <property type="entry name" value="Exo_endo_phos"/>
    <property type="match status" value="1"/>
</dbReference>
<feature type="transmembrane region" description="Helical" evidence="11">
    <location>
        <begin position="1574"/>
        <end position="1596"/>
    </location>
</feature>
<dbReference type="Pfam" id="PF00078">
    <property type="entry name" value="RVT_1"/>
    <property type="match status" value="1"/>
</dbReference>
<feature type="transmembrane region" description="Helical" evidence="11">
    <location>
        <begin position="2237"/>
        <end position="2259"/>
    </location>
</feature>
<evidence type="ECO:0000256" key="8">
    <source>
        <dbReference type="ARBA" id="ARBA00023065"/>
    </source>
</evidence>
<dbReference type="GO" id="GO:0004523">
    <property type="term" value="F:RNA-DNA hybrid ribonuclease activity"/>
    <property type="evidence" value="ECO:0007669"/>
    <property type="project" value="InterPro"/>
</dbReference>
<sequence>MESEGDLETTATGVQDATMIDIGERVRPPGDPLDGTQSWVAKARGGLSGGMPTPESVLDDEFVRSKLQLEFPNGEDGEPVITIGEELIEAMNGLWKRCMVVKVLGSQVPISVLNRKLRELWKPKGAMYVMDLPRQFYMIRFELEEEYMLALTGGPWRVFGNYLMVRDWSASFDPLRDYIVTTPVWVRLTNIPVNYYHKSILMGIARGLGKPLKVDLTTLNFERARFARVCVEVNLAKPLKGSVLINGERYYVAYEGLLKICSQCGMYGHLVHGCPKAVADREVVPIQSNKGKEIAVSASQDDGFTVVRRGGRRQEPPLNKMVFAAGTSNGNAGRNLREITGNRELEISNRFGRLEDNSVSRDLREVAMTSGPNKENKIILARSDMERSIPQVKEGNINLSTEKTNKNVGRYVPKARRGGGPKGTYVNGPKEKQWAITKPSRGLVFGPTKGEEALFANGKRLRVETVSPGRQGGVVFSDRAGQSMEEGSESNSLYAEKKNIDVLALFETHAGGERAGRICQGLGFENVFRVDAVGQSGGIWLLWRSGIGEMSIIESTEQFIAAKLQNETEVLNIVVVYAAPSATRRSGLWENLSRVVLGLEGPLIIGGDFKTIVRVDERSGGNGRLSQDSLEFGEWINNLSLIDMGFIGNKFTWKRGRAEDTFVAKRLDRVMCCAHARLKWQEARVTHLPFLASDHAPLYVQLSPAVGQNRRRRPFRFEAAWLSHPSFKDLIRASWNGELQTPMALNELKEKLQQWNKDLFDDVPREVERLPPEGFAPLTREKKVSLNKPFTDVEIEAAIRRPAQSSFIPGRLSIDNIVVVKEAVHSMRRKKGRKGWMLLKLDLEKAYNRIRWDFLEDTIRAAGFEECWVQWIIQCVTGPSMSILWNGEKTDAFKPSRGLRQGDPLSPYLFVLCLERLCHMIDRSIAVKDWKPICLSQGGPRLSHICFADDLILFAEASVSQIRVIRRVLEKFCVASGQKVSLEKSKIFFSENVSRELGELISNESGIKATKELEKYLGMPILQKRINKDTFGEVLERVTSKLAGWKGRSLSFAGRRPGSSTWRSIVTGLREVGLQGSRWVLGNGRDIRFWTDKWLCNEPLVERVITELPNEILQWRVKDLWQEGTGWCLNAIVPYVTTNTRLELAAIVVDNVTGSRDRLAWGETADGQFTIGGNKSFLTPPFSLGYTGTCGLGKQRVTVSGLRYLQLGFGGDGSGDVAMGLARLESSGEENSLAAAAWQPPLGEWVKLNTDGASRRNLGLAAAGGALRDGMGRCRGGFVLNIGICSAPLAELWGVYYGLYITWERRITRLELEVDSELVVGFLKSGISDSHPLSFLLRLCHDFLTRDWIVRISHVYREANRLVDGLANYAFTLPLGIHLFEVAPSVVETILLEDSRGTSFPRSAGIILGPQLFDILEKSSGKLSVDPALDGTAALRCISVFGTLMFTFLMTVRTSRRVAFHSGKLPVVIGIVSFFAPLFGLGFQNLFSDNIDPHYMPLDKALGERTAIVVTQSSILLPSTTYILLELKIINSELGRLALSACVINDILGIFSMIVASIQATYIHVSHATAYRDIVAVIIFFLVVFLVFKPMVQWVINRTPEDKPVEDIYIHAVILTALATAVYFVSFNMKYILGPLMIGIIIPEGPPLGSALEAKFERLTMNVFLPISVTFSAMRCDGVRIVNQFTDIFFNIFLTFLILVIKLVACLAPCLYYKLPLNESMAVSFILSYKSFADFVLYEAVLDDTYISQATYAFLILYSLLNAGIVPTVLRSMYDPKRKYLNYQKRDILHLEPNSDLRILTCLHKSENVSETIAFLQLLSSPNLHFPIAVTVLHLVKLVGQINPIIVSNNKMLKRLNKNSYIHTANLAFRQFMLESLDSVTVTMFTAFSHENLMHEDICTLALDGMTSMIVVPSGRKWTTNGMFESDDIAIRHLNQSLLDRAPCSIGILVDRGQFSQKCNVTSKRRYNIDVGVLFIGGKDDREALSLVKRMKHNPRVRVTVIRLVFDHVIESDWDYILDNEGLKDLKCAEDNKYIVYTERIVTSGVEVVTAVRFLAEEYDLMVVGRDHDMTSQNMIGLMEWVELPELGIIGDLMAARDLNSKAGLILGPQLFNLREVSSRKLSWDPALDGNGPLRGLSVCGNIMLAFLMTVKISRRLAFNNGWLPIVIGVLSFIVPFLGGFCVRNLHTDNIDPQYLSPSKVLAERTVVISSQSSILLPTVVHFLSELKILNSELGRLVLSASLINDIFASIVSIVAYLAGTYKNISPMTAYRDLIAVIILILVVIFVFRPVVEWIVESTPEGKPVADVYVHAAVLSVIASAAYTSFFNMKYLLGPFLLGLIIPEGPPIGSALEAKYEALTMNVLIPISITFSTMRCDVMKIVYQYDDIGYNIFLMLFTGVLKMLTGLVPCLYCKIPLKEAIAASLLLCSKSFSEIFLYESTFDDSYISLATYTFLITCALINSGIIPTALAGLYDPKRKYVGYQKKNIMNLKPNSDLRILTCVHKPENISAAISFLQLLPSTIVVTVLHLVKLVGKIVPVVISHQSKSKRVVTNSYIHTAHLAFSQLESVTMTMFTALTHENLMHDEICKLALEQVTSIIIVPSGRKWTIDGTFESEDEAIRRLNESLLQSASCSIGILVDRGQFSLRGTRRYEINVGVIFIGGKDDREALSLVKKMKHNPRVKITVIRLKSSRETESTNWDYILDHEVLEDLKDTEATNCIAYTERIVTGGPEVATTVRSLSEDYDLMVVGRDHGMASPDFDGLKEWIELPELGVIGDLLAARDLDSRVNVLVVQQQQQT</sequence>